<evidence type="ECO:0000313" key="2">
    <source>
        <dbReference type="EMBL" id="TDD85407.1"/>
    </source>
</evidence>
<dbReference type="SUPFAM" id="SSF50090">
    <property type="entry name" value="Electron transport accessory proteins"/>
    <property type="match status" value="1"/>
</dbReference>
<feature type="domain" description="Nitrile hydratase beta subunit" evidence="1">
    <location>
        <begin position="37"/>
        <end position="124"/>
    </location>
</feature>
<gene>
    <name evidence="2" type="ORF">E1202_21110</name>
</gene>
<dbReference type="EMBL" id="SMLA01000036">
    <property type="protein sequence ID" value="TDD85407.1"/>
    <property type="molecule type" value="Genomic_DNA"/>
</dbReference>
<accession>A0A4V6PEY4</accession>
<evidence type="ECO:0000259" key="1">
    <source>
        <dbReference type="Pfam" id="PF02211"/>
    </source>
</evidence>
<comment type="caution">
    <text evidence="2">The sequence shown here is derived from an EMBL/GenBank/DDBJ whole genome shotgun (WGS) entry which is preliminary data.</text>
</comment>
<organism evidence="2 3">
    <name type="scientific">Saccharopolyspora karakumensis</name>
    <dbReference type="NCBI Taxonomy" id="2530386"/>
    <lineage>
        <taxon>Bacteria</taxon>
        <taxon>Bacillati</taxon>
        <taxon>Actinomycetota</taxon>
        <taxon>Actinomycetes</taxon>
        <taxon>Pseudonocardiales</taxon>
        <taxon>Pseudonocardiaceae</taxon>
        <taxon>Saccharopolyspora</taxon>
    </lineage>
</organism>
<dbReference type="InterPro" id="IPR024690">
    <property type="entry name" value="CN_hydtase_beta_dom_C"/>
</dbReference>
<proteinExistence type="predicted"/>
<evidence type="ECO:0000313" key="3">
    <source>
        <dbReference type="Proteomes" id="UP000294723"/>
    </source>
</evidence>
<dbReference type="Gene3D" id="2.30.30.50">
    <property type="match status" value="1"/>
</dbReference>
<keyword evidence="3" id="KW-1185">Reference proteome</keyword>
<dbReference type="Proteomes" id="UP000294723">
    <property type="component" value="Unassembled WGS sequence"/>
</dbReference>
<sequence length="127" mass="14954">MRSNECRPRTTWPLRTTSAGWPGLKRCWWRRGCWHVSEPRFRPGSRVRTTVVDPPHHTRVPRYVRGRVGEVVEFQGRYPLPDDRAQQLPDSRIEPVYAVRFAARDLWGDGSHDVTVDLWESYLTEEP</sequence>
<name>A0A4V6PEY4_9PSEU</name>
<dbReference type="InterPro" id="IPR008990">
    <property type="entry name" value="Elect_transpt_acc-like_dom_sf"/>
</dbReference>
<protein>
    <submittedName>
        <fullName evidence="2">Nitrile hydratase subunit beta</fullName>
    </submittedName>
</protein>
<dbReference type="Pfam" id="PF02211">
    <property type="entry name" value="NHase_beta_C"/>
    <property type="match status" value="1"/>
</dbReference>
<dbReference type="AlphaFoldDB" id="A0A4V6PEY4"/>
<reference evidence="2 3" key="1">
    <citation type="submission" date="2019-03" db="EMBL/GenBank/DDBJ databases">
        <title>Draft genome sequences of novel Actinobacteria.</title>
        <authorList>
            <person name="Sahin N."/>
            <person name="Ay H."/>
            <person name="Saygin H."/>
        </authorList>
    </citation>
    <scope>NUCLEOTIDE SEQUENCE [LARGE SCALE GENOMIC DNA]</scope>
    <source>
        <strain evidence="2 3">5K548</strain>
    </source>
</reference>